<proteinExistence type="predicted"/>
<gene>
    <name evidence="1" type="ORF">ECRASSUSDP1_LOCUS5653</name>
</gene>
<name>A0AAD1UAE8_EUPCR</name>
<evidence type="ECO:0000313" key="1">
    <source>
        <dbReference type="EMBL" id="CAI2364310.1"/>
    </source>
</evidence>
<dbReference type="EMBL" id="CAMPGE010005455">
    <property type="protein sequence ID" value="CAI2364310.1"/>
    <property type="molecule type" value="Genomic_DNA"/>
</dbReference>
<evidence type="ECO:0000313" key="2">
    <source>
        <dbReference type="Proteomes" id="UP001295684"/>
    </source>
</evidence>
<organism evidence="1 2">
    <name type="scientific">Euplotes crassus</name>
    <dbReference type="NCBI Taxonomy" id="5936"/>
    <lineage>
        <taxon>Eukaryota</taxon>
        <taxon>Sar</taxon>
        <taxon>Alveolata</taxon>
        <taxon>Ciliophora</taxon>
        <taxon>Intramacronucleata</taxon>
        <taxon>Spirotrichea</taxon>
        <taxon>Hypotrichia</taxon>
        <taxon>Euplotida</taxon>
        <taxon>Euplotidae</taxon>
        <taxon>Moneuplotes</taxon>
    </lineage>
</organism>
<dbReference type="Proteomes" id="UP001295684">
    <property type="component" value="Unassembled WGS sequence"/>
</dbReference>
<protein>
    <submittedName>
        <fullName evidence="1">Uncharacterized protein</fullName>
    </submittedName>
</protein>
<sequence>MEKEWRRGKCKGFRRFLCRNRGWRVEGGREGFESKSERYEGLEEEIWCL</sequence>
<comment type="caution">
    <text evidence="1">The sequence shown here is derived from an EMBL/GenBank/DDBJ whole genome shotgun (WGS) entry which is preliminary data.</text>
</comment>
<reference evidence="1" key="1">
    <citation type="submission" date="2023-07" db="EMBL/GenBank/DDBJ databases">
        <authorList>
            <consortium name="AG Swart"/>
            <person name="Singh M."/>
            <person name="Singh A."/>
            <person name="Seah K."/>
            <person name="Emmerich C."/>
        </authorList>
    </citation>
    <scope>NUCLEOTIDE SEQUENCE</scope>
    <source>
        <strain evidence="1">DP1</strain>
    </source>
</reference>
<accession>A0AAD1UAE8</accession>
<keyword evidence="2" id="KW-1185">Reference proteome</keyword>
<dbReference type="AlphaFoldDB" id="A0AAD1UAE8"/>